<keyword evidence="3" id="KW-1185">Reference proteome</keyword>
<dbReference type="CDD" id="cd14686">
    <property type="entry name" value="bZIP"/>
    <property type="match status" value="1"/>
</dbReference>
<protein>
    <submittedName>
        <fullName evidence="2">Aste57867_18723 protein</fullName>
    </submittedName>
</protein>
<dbReference type="AlphaFoldDB" id="A0A485LB71"/>
<evidence type="ECO:0000313" key="1">
    <source>
        <dbReference type="EMBL" id="KAF0689853.1"/>
    </source>
</evidence>
<accession>A0A485LB71</accession>
<reference evidence="1" key="2">
    <citation type="submission" date="2019-06" db="EMBL/GenBank/DDBJ databases">
        <title>Genomics analysis of Aphanomyces spp. identifies a new class of oomycete effector associated with host adaptation.</title>
        <authorList>
            <person name="Gaulin E."/>
        </authorList>
    </citation>
    <scope>NUCLEOTIDE SEQUENCE</scope>
    <source>
        <strain evidence="1">CBS 578.67</strain>
    </source>
</reference>
<sequence>MHAADRRRHRSKVNQRRYRLKQKAANTQLQDDVASLRDEVRRLEAFLATMPSPYDYVQAIRDYLALFAHGYCRTVPQVQAQQDACLRSLMAPHVECMGQVGIDALVHQWDLYGQLFDALHVYVHDVAPVSPRDAVVVVEATMDLHVVVTATTIRALFPHLLEHKAVALPTKMIGHAMTLPLHCTFEFEATQVARLIVDANVAVALVELTGSAADAAVALDGARIARNARLSD</sequence>
<gene>
    <name evidence="2" type="primary">Aste57867_18723</name>
    <name evidence="1" type="ORF">As57867_018659</name>
    <name evidence="2" type="ORF">ASTE57867_18723</name>
</gene>
<evidence type="ECO:0000313" key="3">
    <source>
        <dbReference type="Proteomes" id="UP000332933"/>
    </source>
</evidence>
<organism evidence="2 3">
    <name type="scientific">Aphanomyces stellatus</name>
    <dbReference type="NCBI Taxonomy" id="120398"/>
    <lineage>
        <taxon>Eukaryota</taxon>
        <taxon>Sar</taxon>
        <taxon>Stramenopiles</taxon>
        <taxon>Oomycota</taxon>
        <taxon>Saprolegniomycetes</taxon>
        <taxon>Saprolegniales</taxon>
        <taxon>Verrucalvaceae</taxon>
        <taxon>Aphanomyces</taxon>
    </lineage>
</organism>
<dbReference type="EMBL" id="CAADRA010006429">
    <property type="protein sequence ID" value="VFT95457.1"/>
    <property type="molecule type" value="Genomic_DNA"/>
</dbReference>
<dbReference type="EMBL" id="VJMH01006408">
    <property type="protein sequence ID" value="KAF0689853.1"/>
    <property type="molecule type" value="Genomic_DNA"/>
</dbReference>
<proteinExistence type="predicted"/>
<name>A0A485LB71_9STRA</name>
<reference evidence="2 3" key="1">
    <citation type="submission" date="2019-03" db="EMBL/GenBank/DDBJ databases">
        <authorList>
            <person name="Gaulin E."/>
            <person name="Dumas B."/>
        </authorList>
    </citation>
    <scope>NUCLEOTIDE SEQUENCE [LARGE SCALE GENOMIC DNA]</scope>
    <source>
        <strain evidence="2">CBS 568.67</strain>
    </source>
</reference>
<evidence type="ECO:0000313" key="2">
    <source>
        <dbReference type="EMBL" id="VFT95457.1"/>
    </source>
</evidence>
<dbReference type="Proteomes" id="UP000332933">
    <property type="component" value="Unassembled WGS sequence"/>
</dbReference>
<dbReference type="OrthoDB" id="108791at2759"/>